<evidence type="ECO:0000313" key="3">
    <source>
        <dbReference type="EMBL" id="HHF48846.1"/>
    </source>
</evidence>
<name>A0A7C3UIM1_9EURY</name>
<dbReference type="Gene3D" id="3.40.1410.10">
    <property type="entry name" value="Chorismate lyase-like"/>
    <property type="match status" value="1"/>
</dbReference>
<evidence type="ECO:0000313" key="1">
    <source>
        <dbReference type="EMBL" id="HGE66955.1"/>
    </source>
</evidence>
<reference evidence="1" key="1">
    <citation type="journal article" date="2020" name="mSystems">
        <title>Genome- and Community-Level Interaction Insights into Carbon Utilization and Element Cycling Functions of Hydrothermarchaeota in Hydrothermal Sediment.</title>
        <authorList>
            <person name="Zhou Z."/>
            <person name="Liu Y."/>
            <person name="Xu W."/>
            <person name="Pan J."/>
            <person name="Luo Z.H."/>
            <person name="Li M."/>
        </authorList>
    </citation>
    <scope>NUCLEOTIDE SEQUENCE [LARGE SCALE GENOMIC DNA]</scope>
    <source>
        <strain evidence="3">SpSt-10</strain>
        <strain evidence="2">SpSt-62</strain>
        <strain evidence="1">SpSt-97</strain>
    </source>
</reference>
<comment type="caution">
    <text evidence="1">The sequence shown here is derived from an EMBL/GenBank/DDBJ whole genome shotgun (WGS) entry which is preliminary data.</text>
</comment>
<dbReference type="InterPro" id="IPR028978">
    <property type="entry name" value="Chorismate_lyase_/UTRA_dom_sf"/>
</dbReference>
<dbReference type="EMBL" id="DTPI01000033">
    <property type="protein sequence ID" value="HGE66955.1"/>
    <property type="molecule type" value="Genomic_DNA"/>
</dbReference>
<proteinExistence type="predicted"/>
<accession>A0A7C3UIM1</accession>
<dbReference type="EMBL" id="DTAK01000006">
    <property type="protein sequence ID" value="HGU58791.1"/>
    <property type="molecule type" value="Genomic_DNA"/>
</dbReference>
<dbReference type="EMBL" id="DRUC01000103">
    <property type="protein sequence ID" value="HHF48846.1"/>
    <property type="molecule type" value="Genomic_DNA"/>
</dbReference>
<gene>
    <name evidence="3" type="ORF">ENL48_06960</name>
    <name evidence="2" type="ORF">ENT89_00975</name>
    <name evidence="1" type="ORF">ENX77_07585</name>
</gene>
<dbReference type="Pfam" id="PF01947">
    <property type="entry name" value="Rv2949c-like"/>
    <property type="match status" value="1"/>
</dbReference>
<dbReference type="InterPro" id="IPR002800">
    <property type="entry name" value="Rv2949c-like"/>
</dbReference>
<protein>
    <submittedName>
        <fullName evidence="1">DUF98 domain-containing protein</fullName>
    </submittedName>
</protein>
<organism evidence="1">
    <name type="scientific">Geoglobus ahangari</name>
    <dbReference type="NCBI Taxonomy" id="113653"/>
    <lineage>
        <taxon>Archaea</taxon>
        <taxon>Methanobacteriati</taxon>
        <taxon>Methanobacteriota</taxon>
        <taxon>Archaeoglobi</taxon>
        <taxon>Archaeoglobales</taxon>
        <taxon>Archaeoglobaceae</taxon>
        <taxon>Geoglobus</taxon>
    </lineage>
</organism>
<evidence type="ECO:0000313" key="2">
    <source>
        <dbReference type="EMBL" id="HGU58791.1"/>
    </source>
</evidence>
<dbReference type="SUPFAM" id="SSF64288">
    <property type="entry name" value="Chorismate lyase-like"/>
    <property type="match status" value="1"/>
</dbReference>
<sequence length="160" mass="18697">MNPILRILAKTDGSITKIIEALTGEKAEIRTIEQRIIKADESIAKTLKIKEGDEVNYRVVEIISGGKVFVKAISYTPLKRLEKRFKEDLMRADIPIGEIIRKHRMEVRREIRWATVKNYEGKKSLIRNYDIIYRNEILINITEIFPFDVYDRFCGESHEG</sequence>
<dbReference type="AlphaFoldDB" id="A0A7C3UIM1"/>